<comment type="caution">
    <text evidence="3">The sequence shown here is derived from an EMBL/GenBank/DDBJ whole genome shotgun (WGS) entry which is preliminary data.</text>
</comment>
<dbReference type="Pfam" id="PF07435">
    <property type="entry name" value="YycH"/>
    <property type="match status" value="1"/>
</dbReference>
<dbReference type="InterPro" id="IPR042274">
    <property type="entry name" value="YycH/YycI_2"/>
</dbReference>
<feature type="transmembrane region" description="Helical" evidence="1">
    <location>
        <begin position="9"/>
        <end position="28"/>
    </location>
</feature>
<dbReference type="EMBL" id="JADZSC010000002">
    <property type="protein sequence ID" value="MBH0230286.1"/>
    <property type="molecule type" value="Genomic_DNA"/>
</dbReference>
<keyword evidence="1" id="KW-0812">Transmembrane</keyword>
<evidence type="ECO:0000313" key="3">
    <source>
        <dbReference type="EMBL" id="MBH0230286.1"/>
    </source>
</evidence>
<gene>
    <name evidence="3" type="ORF">H0267_08690</name>
</gene>
<dbReference type="CDD" id="cd15787">
    <property type="entry name" value="YycH_N"/>
    <property type="match status" value="1"/>
</dbReference>
<evidence type="ECO:0000256" key="1">
    <source>
        <dbReference type="SAM" id="Phobius"/>
    </source>
</evidence>
<keyword evidence="1" id="KW-0472">Membrane</keyword>
<protein>
    <recommendedName>
        <fullName evidence="2">Regulatory protein YycH domain-containing protein</fullName>
    </recommendedName>
</protein>
<dbReference type="AlphaFoldDB" id="A0A931HVQ4"/>
<keyword evidence="4" id="KW-1185">Reference proteome</keyword>
<evidence type="ECO:0000313" key="4">
    <source>
        <dbReference type="Proteomes" id="UP000614490"/>
    </source>
</evidence>
<sequence length="459" mass="52581">MNKEALKSVILVILIAFSLILSVALWNYQPSVDELQKEKVVEDTKLEGIGETNELLTLIEPEQYVFHKDHGYYSYANTGDLKDAYTDMKQWKLSSINKNPNAAKPSEGQEMVEIIFPTEIPMLALKKLVSIPSAEILNQSQSFDRIVVTHNHEEQSAGKYELFVINSKEKVNGTKLRAQLEEVDGKSLFSTSTEKDMVEQVRLADYMDEANTSDDGFNHIYISKEKRTYPSVVLQADSIPVTPLQNYLFPSSSVVTDSTSSTGERLIRDVYRHLEVMSNDKKLKYIYQIPNEANATDLGKFELLEQSREDINEHLGWTNDFKLEDILQFSAKVNYRMYFEGLPILQSLDYVDVATMYIKYEQGAIQAYARPLLQFKESRFNINSADSVGELLSGEDIAERLKKSKFKYENIQGLRIGYELKEEEHGLAYYLIPQWFVNIDGQWIAVTENTELSQNEEVS</sequence>
<evidence type="ECO:0000259" key="2">
    <source>
        <dbReference type="Pfam" id="PF07435"/>
    </source>
</evidence>
<dbReference type="RefSeq" id="WP_197316931.1">
    <property type="nucleotide sequence ID" value="NZ_JADZSC010000002.1"/>
</dbReference>
<feature type="domain" description="Regulatory protein YycH" evidence="2">
    <location>
        <begin position="4"/>
        <end position="447"/>
    </location>
</feature>
<dbReference type="Proteomes" id="UP000614490">
    <property type="component" value="Unassembled WGS sequence"/>
</dbReference>
<organism evidence="3 4">
    <name type="scientific">Halobacillus yeomjeoni</name>
    <dbReference type="NCBI Taxonomy" id="311194"/>
    <lineage>
        <taxon>Bacteria</taxon>
        <taxon>Bacillati</taxon>
        <taxon>Bacillota</taxon>
        <taxon>Bacilli</taxon>
        <taxon>Bacillales</taxon>
        <taxon>Bacillaceae</taxon>
        <taxon>Halobacillus</taxon>
    </lineage>
</organism>
<dbReference type="Gene3D" id="3.30.310.160">
    <property type="entry name" value="YycH protein, domain 2"/>
    <property type="match status" value="1"/>
</dbReference>
<accession>A0A931HVQ4</accession>
<keyword evidence="1" id="KW-1133">Transmembrane helix</keyword>
<name>A0A931HVQ4_9BACI</name>
<proteinExistence type="predicted"/>
<dbReference type="InterPro" id="IPR009996">
    <property type="entry name" value="YycH"/>
</dbReference>
<reference evidence="3 4" key="1">
    <citation type="journal article" date="2005" name="Int. J. Syst. Evol. Microbiol.">
        <title>Halobacillus yeomjeoni sp. nov., isolated from a marine solar saltern in Korea.</title>
        <authorList>
            <person name="Yoon J.H."/>
            <person name="Kang S.J."/>
            <person name="Lee C.H."/>
            <person name="Oh H.W."/>
            <person name="Oh T.K."/>
        </authorList>
    </citation>
    <scope>NUCLEOTIDE SEQUENCE [LARGE SCALE GENOMIC DNA]</scope>
    <source>
        <strain evidence="3 4">KCTC 3957</strain>
    </source>
</reference>